<dbReference type="Pfam" id="PF13639">
    <property type="entry name" value="zf-RING_2"/>
    <property type="match status" value="1"/>
</dbReference>
<dbReference type="SMART" id="SM00744">
    <property type="entry name" value="RINGv"/>
    <property type="match status" value="1"/>
</dbReference>
<keyword evidence="4 8" id="KW-0863">Zinc-finger</keyword>
<dbReference type="Gene3D" id="3.50.30.30">
    <property type="match status" value="1"/>
</dbReference>
<feature type="compositionally biased region" description="Low complexity" evidence="9">
    <location>
        <begin position="906"/>
        <end position="920"/>
    </location>
</feature>
<dbReference type="SMART" id="SM00184">
    <property type="entry name" value="RING"/>
    <property type="match status" value="1"/>
</dbReference>
<evidence type="ECO:0000256" key="5">
    <source>
        <dbReference type="ARBA" id="ARBA00022833"/>
    </source>
</evidence>
<feature type="compositionally biased region" description="Basic and acidic residues" evidence="9">
    <location>
        <begin position="157"/>
        <end position="166"/>
    </location>
</feature>
<feature type="compositionally biased region" description="Low complexity" evidence="9">
    <location>
        <begin position="340"/>
        <end position="355"/>
    </location>
</feature>
<feature type="compositionally biased region" description="Basic and acidic residues" evidence="9">
    <location>
        <begin position="436"/>
        <end position="446"/>
    </location>
</feature>
<dbReference type="PROSITE" id="PS50089">
    <property type="entry name" value="ZF_RING_2"/>
    <property type="match status" value="1"/>
</dbReference>
<dbReference type="InterPro" id="IPR001841">
    <property type="entry name" value="Znf_RING"/>
</dbReference>
<evidence type="ECO:0000256" key="7">
    <source>
        <dbReference type="ARBA" id="ARBA00023136"/>
    </source>
</evidence>
<comment type="caution">
    <text evidence="12">The sequence shown here is derived from an EMBL/GenBank/DDBJ whole genome shotgun (WGS) entry which is preliminary data.</text>
</comment>
<dbReference type="InterPro" id="IPR003137">
    <property type="entry name" value="PA_domain"/>
</dbReference>
<dbReference type="CDD" id="cd04813">
    <property type="entry name" value="PA_1"/>
    <property type="match status" value="1"/>
</dbReference>
<keyword evidence="13" id="KW-1185">Reference proteome</keyword>
<sequence>MRPPRIVIIIAFLLTTFFLTFLSLRSSHSPQNVAASTTTRKSGIQSLFSFRAPFSLFPPNAIITLTNDNTTAFLARPAAFGPLLPNEGLKGQLWIGSGFGDDSIRQGPVASGAEGELGCSDVPGWVDNFAKSGAIEGVKSGDDKSATTASKSKTNKRAHEDDKTFIDRTSGSSAKSKDNVGEPSADDGTDDYLHHPLPGSTVSKHTNKLPTDLKANHADIQSIQEGAEIAGKVVLLSRGGCGFLEKVKWVQRRGGIALIVGDDKSGGPLIQMYARGDTSNVTIPAIFTSRTTAHLLSSLIGPGAYKEDALDESGKATLKVQKNDKSKNVSKKKKTKESQPTFTATPATPKATKAARTNLKKSSKKASSKVEEKTTTIETQKPGWFKSLFYGAGGRGSVKDSSRPPSSGQLDWVLVDDWKDDDNAGTKKISTAKLTGQEKADADKKSQQTSKDSNKAASGDDFVIGVQDWRDPDLVGSSDSKDSEKNSKTGTTKTGGKSDTNKAKNESPQPTKAGKKNSGSIAEEETEVTPKLRGGSITPGSGEYAPKVASDVDKAKTKAKETAEKSSSVGSKTKGILTTIFGDDEEDFEFIAPGSSSTGNVDIDDENEEDDNDGEDEEDGLWVTLTPTSGASPFLDTLLVLVVSPLVTLTVVYALLLLRSRIRRRRWRAPKSVVERLPVRTYQTINTPGNRSPTVPSPTSSSATTPLLSHTTPSRPRPRSRTTTGIPEPGDIARVNSNPLQVPTLTAPQPNEHEKNVGSPSQWKKYMGKQIECVVCLEEYVDGVSQVMSLPCGHEFHVDCITPWLTTRRRTCPICKGDVVRSLARGSPSSPRYEAYHDDDSDDDIQAQAAEIVNASSSSTLPISRNLEDEIVRDLEQGISSPTPSRAGRHVNRRGESLRGMLVDSSMNLLSGSLGSGSRSRSPRRGEEDRNR</sequence>
<evidence type="ECO:0000256" key="8">
    <source>
        <dbReference type="PROSITE-ProRule" id="PRU00175"/>
    </source>
</evidence>
<dbReference type="SUPFAM" id="SSF52025">
    <property type="entry name" value="PA domain"/>
    <property type="match status" value="1"/>
</dbReference>
<comment type="subcellular location">
    <subcellularLocation>
        <location evidence="1">Membrane</location>
    </subcellularLocation>
</comment>
<dbReference type="EMBL" id="JAPEIS010000016">
    <property type="protein sequence ID" value="KAJ8058659.1"/>
    <property type="molecule type" value="Genomic_DNA"/>
</dbReference>
<feature type="compositionally biased region" description="Basic and acidic residues" evidence="9">
    <location>
        <begin position="550"/>
        <end position="564"/>
    </location>
</feature>
<dbReference type="GO" id="GO:0006511">
    <property type="term" value="P:ubiquitin-dependent protein catabolic process"/>
    <property type="evidence" value="ECO:0007669"/>
    <property type="project" value="TreeGrafter"/>
</dbReference>
<feature type="region of interest" description="Disordered" evidence="9">
    <location>
        <begin position="321"/>
        <end position="376"/>
    </location>
</feature>
<keyword evidence="5" id="KW-0862">Zinc</keyword>
<feature type="region of interest" description="Disordered" evidence="9">
    <location>
        <begin position="590"/>
        <end position="619"/>
    </location>
</feature>
<dbReference type="Gene3D" id="3.30.40.10">
    <property type="entry name" value="Zinc/RING finger domain, C3HC4 (zinc finger)"/>
    <property type="match status" value="1"/>
</dbReference>
<evidence type="ECO:0000256" key="6">
    <source>
        <dbReference type="ARBA" id="ARBA00022989"/>
    </source>
</evidence>
<feature type="domain" description="RING-type" evidence="11">
    <location>
        <begin position="773"/>
        <end position="816"/>
    </location>
</feature>
<feature type="compositionally biased region" description="Low complexity" evidence="9">
    <location>
        <begin position="692"/>
        <end position="714"/>
    </location>
</feature>
<feature type="compositionally biased region" description="Polar residues" evidence="9">
    <location>
        <begin position="735"/>
        <end position="749"/>
    </location>
</feature>
<dbReference type="CDD" id="cd16454">
    <property type="entry name" value="RING-H2_PA-TM-RING"/>
    <property type="match status" value="1"/>
</dbReference>
<reference evidence="12" key="1">
    <citation type="submission" date="2022-11" db="EMBL/GenBank/DDBJ databases">
        <title>Genome Resource of Sclerotinia nivalis Strain SnTB1, a Plant Pathogen Isolated from American Ginseng.</title>
        <authorList>
            <person name="Fan S."/>
        </authorList>
    </citation>
    <scope>NUCLEOTIDE SEQUENCE</scope>
    <source>
        <strain evidence="12">SnTB1</strain>
    </source>
</reference>
<evidence type="ECO:0000256" key="2">
    <source>
        <dbReference type="ARBA" id="ARBA00022692"/>
    </source>
</evidence>
<evidence type="ECO:0000259" key="11">
    <source>
        <dbReference type="PROSITE" id="PS50089"/>
    </source>
</evidence>
<protein>
    <recommendedName>
        <fullName evidence="11">RING-type domain-containing protein</fullName>
    </recommendedName>
</protein>
<feature type="region of interest" description="Disordered" evidence="9">
    <location>
        <begin position="429"/>
        <end position="571"/>
    </location>
</feature>
<keyword evidence="2 10" id="KW-0812">Transmembrane</keyword>
<evidence type="ECO:0000256" key="1">
    <source>
        <dbReference type="ARBA" id="ARBA00004370"/>
    </source>
</evidence>
<dbReference type="InterPro" id="IPR011016">
    <property type="entry name" value="Znf_RING-CH"/>
</dbReference>
<dbReference type="InterPro" id="IPR046450">
    <property type="entry name" value="PA_dom_sf"/>
</dbReference>
<feature type="region of interest" description="Disordered" evidence="9">
    <location>
        <begin position="136"/>
        <end position="208"/>
    </location>
</feature>
<evidence type="ECO:0000313" key="12">
    <source>
        <dbReference type="EMBL" id="KAJ8058659.1"/>
    </source>
</evidence>
<evidence type="ECO:0000256" key="9">
    <source>
        <dbReference type="SAM" id="MobiDB-lite"/>
    </source>
</evidence>
<dbReference type="GO" id="GO:0008270">
    <property type="term" value="F:zinc ion binding"/>
    <property type="evidence" value="ECO:0007669"/>
    <property type="project" value="UniProtKB-KW"/>
</dbReference>
<gene>
    <name evidence="12" type="ORF">OCU04_012834</name>
</gene>
<dbReference type="GO" id="GO:0005737">
    <property type="term" value="C:cytoplasm"/>
    <property type="evidence" value="ECO:0007669"/>
    <property type="project" value="TreeGrafter"/>
</dbReference>
<dbReference type="OrthoDB" id="5357315at2759"/>
<feature type="region of interest" description="Disordered" evidence="9">
    <location>
        <begin position="906"/>
        <end position="932"/>
    </location>
</feature>
<dbReference type="InterPro" id="IPR013083">
    <property type="entry name" value="Znf_RING/FYVE/PHD"/>
</dbReference>
<dbReference type="GO" id="GO:0016020">
    <property type="term" value="C:membrane"/>
    <property type="evidence" value="ECO:0007669"/>
    <property type="project" value="UniProtKB-SubCell"/>
</dbReference>
<dbReference type="FunFam" id="3.30.40.10:FF:000364">
    <property type="entry name" value="Protease-associated PA domain protein"/>
    <property type="match status" value="1"/>
</dbReference>
<feature type="compositionally biased region" description="Low complexity" evidence="9">
    <location>
        <begin position="488"/>
        <end position="498"/>
    </location>
</feature>
<organism evidence="12 13">
    <name type="scientific">Sclerotinia nivalis</name>
    <dbReference type="NCBI Taxonomy" id="352851"/>
    <lineage>
        <taxon>Eukaryota</taxon>
        <taxon>Fungi</taxon>
        <taxon>Dikarya</taxon>
        <taxon>Ascomycota</taxon>
        <taxon>Pezizomycotina</taxon>
        <taxon>Leotiomycetes</taxon>
        <taxon>Helotiales</taxon>
        <taxon>Sclerotiniaceae</taxon>
        <taxon>Sclerotinia</taxon>
    </lineage>
</organism>
<evidence type="ECO:0000256" key="4">
    <source>
        <dbReference type="ARBA" id="ARBA00022771"/>
    </source>
</evidence>
<dbReference type="SUPFAM" id="SSF57850">
    <property type="entry name" value="RING/U-box"/>
    <property type="match status" value="1"/>
</dbReference>
<dbReference type="GO" id="GO:0061630">
    <property type="term" value="F:ubiquitin protein ligase activity"/>
    <property type="evidence" value="ECO:0007669"/>
    <property type="project" value="TreeGrafter"/>
</dbReference>
<evidence type="ECO:0000256" key="3">
    <source>
        <dbReference type="ARBA" id="ARBA00022723"/>
    </source>
</evidence>
<dbReference type="Pfam" id="PF02225">
    <property type="entry name" value="PA"/>
    <property type="match status" value="1"/>
</dbReference>
<feature type="compositionally biased region" description="Acidic residues" evidence="9">
    <location>
        <begin position="602"/>
        <end position="619"/>
    </location>
</feature>
<keyword evidence="7 10" id="KW-0472">Membrane</keyword>
<feature type="transmembrane region" description="Helical" evidence="10">
    <location>
        <begin position="638"/>
        <end position="658"/>
    </location>
</feature>
<dbReference type="InterPro" id="IPR051826">
    <property type="entry name" value="E3_ubiquitin-ligase_domain"/>
</dbReference>
<dbReference type="Proteomes" id="UP001152300">
    <property type="component" value="Unassembled WGS sequence"/>
</dbReference>
<evidence type="ECO:0000256" key="10">
    <source>
        <dbReference type="SAM" id="Phobius"/>
    </source>
</evidence>
<name>A0A9X0AA51_9HELO</name>
<proteinExistence type="predicted"/>
<feature type="region of interest" description="Disordered" evidence="9">
    <location>
        <begin position="684"/>
        <end position="760"/>
    </location>
</feature>
<feature type="compositionally biased region" description="Basic and acidic residues" evidence="9">
    <location>
        <begin position="468"/>
        <end position="487"/>
    </location>
</feature>
<keyword evidence="3" id="KW-0479">Metal-binding</keyword>
<feature type="compositionally biased region" description="Basic residues" evidence="9">
    <location>
        <begin position="358"/>
        <end position="367"/>
    </location>
</feature>
<accession>A0A9X0AA51</accession>
<evidence type="ECO:0000313" key="13">
    <source>
        <dbReference type="Proteomes" id="UP001152300"/>
    </source>
</evidence>
<dbReference type="PANTHER" id="PTHR22765">
    <property type="entry name" value="RING FINGER AND PROTEASE ASSOCIATED DOMAIN-CONTAINING"/>
    <property type="match status" value="1"/>
</dbReference>
<dbReference type="AlphaFoldDB" id="A0A9X0AA51"/>
<dbReference type="PANTHER" id="PTHR22765:SF406">
    <property type="entry name" value="PA AND RING FINGER DOMAIN PROTEIN (AFU_ORTHOLOGUE AFUA_2G02470)"/>
    <property type="match status" value="1"/>
</dbReference>
<keyword evidence="6 10" id="KW-1133">Transmembrane helix</keyword>